<dbReference type="SMART" id="SM01126">
    <property type="entry name" value="DDE_Tnp_IS1595"/>
    <property type="match status" value="1"/>
</dbReference>
<dbReference type="AlphaFoldDB" id="A0A1G6Z3D3"/>
<evidence type="ECO:0000313" key="4">
    <source>
        <dbReference type="Proteomes" id="UP000199603"/>
    </source>
</evidence>
<sequence>MSGTLLASTKLPLTAWLLIRLLTITKTKLAALEFKRHLGVCYRTAWRLKHKIMQAMNEQGKTRRLSGFLKSNDAYHSDERNGGRPGRGSENKQPLMITVSIDAAHQQPTFADIEPVRASDNASLADSTQRRLAPEAEAFTDGLGCCRRIEVAGDAPTVLQTGGVAATEVDGARRTNMLRSNLQRALEGVNHAIRQSKYAGRYLAEAAYPFNRRFKLRRMANQHGAALTRCEPCPVRLFAWGEQLRSLRFGADQLHGWVLIG</sequence>
<evidence type="ECO:0000313" key="3">
    <source>
        <dbReference type="EMBL" id="SDD97128.1"/>
    </source>
</evidence>
<dbReference type="NCBIfam" id="NF033547">
    <property type="entry name" value="transpos_IS1595"/>
    <property type="match status" value="1"/>
</dbReference>
<dbReference type="STRING" id="265719.SAMN04488509_11226"/>
<dbReference type="InterPro" id="IPR024445">
    <property type="entry name" value="Tnp_ISXO2-like"/>
</dbReference>
<proteinExistence type="predicted"/>
<gene>
    <name evidence="3" type="ORF">SAMN04488509_11226</name>
</gene>
<dbReference type="EMBL" id="FNAG01000012">
    <property type="protein sequence ID" value="SDD97128.1"/>
    <property type="molecule type" value="Genomic_DNA"/>
</dbReference>
<feature type="compositionally biased region" description="Basic and acidic residues" evidence="1">
    <location>
        <begin position="73"/>
        <end position="90"/>
    </location>
</feature>
<dbReference type="Proteomes" id="UP000199603">
    <property type="component" value="Unassembled WGS sequence"/>
</dbReference>
<feature type="region of interest" description="Disordered" evidence="1">
    <location>
        <begin position="67"/>
        <end position="92"/>
    </location>
</feature>
<evidence type="ECO:0000259" key="2">
    <source>
        <dbReference type="SMART" id="SM01126"/>
    </source>
</evidence>
<evidence type="ECO:0000256" key="1">
    <source>
        <dbReference type="SAM" id="MobiDB-lite"/>
    </source>
</evidence>
<feature type="domain" description="ISXO2-like transposase" evidence="2">
    <location>
        <begin position="64"/>
        <end position="211"/>
    </location>
</feature>
<protein>
    <submittedName>
        <fullName evidence="3">ISXO2-like transposase domain-containing protein</fullName>
    </submittedName>
</protein>
<name>A0A1G6Z3D3_9GAMM</name>
<organism evidence="3 4">
    <name type="scientific">Aquimonas voraii</name>
    <dbReference type="NCBI Taxonomy" id="265719"/>
    <lineage>
        <taxon>Bacteria</taxon>
        <taxon>Pseudomonadati</taxon>
        <taxon>Pseudomonadota</taxon>
        <taxon>Gammaproteobacteria</taxon>
        <taxon>Lysobacterales</taxon>
        <taxon>Lysobacteraceae</taxon>
        <taxon>Aquimonas</taxon>
    </lineage>
</organism>
<reference evidence="3 4" key="1">
    <citation type="submission" date="2016-10" db="EMBL/GenBank/DDBJ databases">
        <authorList>
            <person name="de Groot N.N."/>
        </authorList>
    </citation>
    <scope>NUCLEOTIDE SEQUENCE [LARGE SCALE GENOMIC DNA]</scope>
    <source>
        <strain evidence="3 4">DSM 16957</strain>
    </source>
</reference>
<dbReference type="Pfam" id="PF12762">
    <property type="entry name" value="DDE_Tnp_IS1595"/>
    <property type="match status" value="1"/>
</dbReference>
<accession>A0A1G6Z3D3</accession>
<keyword evidence="4" id="KW-1185">Reference proteome</keyword>